<dbReference type="Pfam" id="PF13098">
    <property type="entry name" value="Thioredoxin_2"/>
    <property type="match status" value="1"/>
</dbReference>
<feature type="domain" description="Disulphide bond isomerase DsbC/G N-terminal" evidence="8">
    <location>
        <begin position="26"/>
        <end position="87"/>
    </location>
</feature>
<evidence type="ECO:0000256" key="3">
    <source>
        <dbReference type="ARBA" id="ARBA00022729"/>
    </source>
</evidence>
<keyword evidence="3 7" id="KW-0732">Signal</keyword>
<feature type="domain" description="Thioredoxin-like fold" evidence="9">
    <location>
        <begin position="115"/>
        <end position="237"/>
    </location>
</feature>
<feature type="chain" id="PRO_5044956404" description="Thiol:disulfide interchange protein" evidence="7">
    <location>
        <begin position="28"/>
        <end position="239"/>
    </location>
</feature>
<gene>
    <name evidence="10" type="ORF">IF202_16225</name>
</gene>
<evidence type="ECO:0000256" key="1">
    <source>
        <dbReference type="ARBA" id="ARBA00004418"/>
    </source>
</evidence>
<keyword evidence="5" id="KW-1015">Disulfide bond</keyword>
<dbReference type="Pfam" id="PF10411">
    <property type="entry name" value="DsbC_N"/>
    <property type="match status" value="1"/>
</dbReference>
<dbReference type="InterPro" id="IPR051470">
    <property type="entry name" value="Thiol:disulfide_interchange"/>
</dbReference>
<keyword evidence="4 7" id="KW-0574">Periplasm</keyword>
<evidence type="ECO:0000256" key="2">
    <source>
        <dbReference type="ARBA" id="ARBA00009813"/>
    </source>
</evidence>
<evidence type="ECO:0000259" key="9">
    <source>
        <dbReference type="Pfam" id="PF13098"/>
    </source>
</evidence>
<sequence>MNNCFRFMSRTIVLAVAFVLFPVTVFADQATVLSAIQAALPQYEIESAEQHEGAGLYVVTLKGGPTLHVTEDGKYFVTGDLYRVENTALVNETEVAKLGRIEAMPESDMVVFKADDEKAHITVFTDIDCGYCRMLHQEVTKLNDAGVTVRYMAYPRAGIGSESYRKMVSIWCSADPKEWMTKGKLGSNIPENKCVNPVAEQFNLGNAIGVRGTPTIILENGEILPGYLPAEELVKQLSL</sequence>
<evidence type="ECO:0000259" key="8">
    <source>
        <dbReference type="Pfam" id="PF10411"/>
    </source>
</evidence>
<dbReference type="SUPFAM" id="SSF54423">
    <property type="entry name" value="DsbC/DsbG N-terminal domain-like"/>
    <property type="match status" value="1"/>
</dbReference>
<evidence type="ECO:0000256" key="6">
    <source>
        <dbReference type="ARBA" id="ARBA00023284"/>
    </source>
</evidence>
<dbReference type="InterPro" id="IPR033954">
    <property type="entry name" value="DiS-bond_Isoase_DsbC/G"/>
</dbReference>
<dbReference type="InterPro" id="IPR018950">
    <property type="entry name" value="DiS-bond_isomerase_DsbC/G_N"/>
</dbReference>
<evidence type="ECO:0000256" key="5">
    <source>
        <dbReference type="ARBA" id="ARBA00023157"/>
    </source>
</evidence>
<keyword evidence="6 7" id="KW-0676">Redox-active center</keyword>
<accession>A0ABR8P5F5</accession>
<comment type="subcellular location">
    <subcellularLocation>
        <location evidence="1 7">Periplasm</location>
    </subcellularLocation>
</comment>
<dbReference type="PANTHER" id="PTHR35272">
    <property type="entry name" value="THIOL:DISULFIDE INTERCHANGE PROTEIN DSBC-RELATED"/>
    <property type="match status" value="1"/>
</dbReference>
<proteinExistence type="inferred from homology"/>
<dbReference type="Gene3D" id="3.40.30.10">
    <property type="entry name" value="Glutaredoxin"/>
    <property type="match status" value="1"/>
</dbReference>
<dbReference type="EMBL" id="JACYFC010000007">
    <property type="protein sequence ID" value="MBD5772582.1"/>
    <property type="molecule type" value="Genomic_DNA"/>
</dbReference>
<dbReference type="InterPro" id="IPR009094">
    <property type="entry name" value="DiS-bond_isomerase_DsbC/G_N_sf"/>
</dbReference>
<evidence type="ECO:0000256" key="7">
    <source>
        <dbReference type="RuleBase" id="RU364038"/>
    </source>
</evidence>
<keyword evidence="11" id="KW-1185">Reference proteome</keyword>
<comment type="function">
    <text evidence="7">Required for disulfide bond formation in some periplasmic proteins. Acts by transferring its disulfide bond to other proteins and is reduced in the process.</text>
</comment>
<dbReference type="Gene3D" id="3.10.450.70">
    <property type="entry name" value="Disulphide bond isomerase, DsbC/G, N-terminal"/>
    <property type="match status" value="1"/>
</dbReference>
<dbReference type="InterPro" id="IPR012336">
    <property type="entry name" value="Thioredoxin-like_fold"/>
</dbReference>
<evidence type="ECO:0000313" key="10">
    <source>
        <dbReference type="EMBL" id="MBD5772582.1"/>
    </source>
</evidence>
<name>A0ABR8P5F5_9GAMM</name>
<comment type="similarity">
    <text evidence="2 7">Belongs to the thioredoxin family. DsbC subfamily.</text>
</comment>
<feature type="signal peptide" evidence="7">
    <location>
        <begin position="1"/>
        <end position="27"/>
    </location>
</feature>
<evidence type="ECO:0000256" key="4">
    <source>
        <dbReference type="ARBA" id="ARBA00022764"/>
    </source>
</evidence>
<comment type="caution">
    <text evidence="10">The sequence shown here is derived from an EMBL/GenBank/DDBJ whole genome shotgun (WGS) entry which is preliminary data.</text>
</comment>
<dbReference type="InterPro" id="IPR036249">
    <property type="entry name" value="Thioredoxin-like_sf"/>
</dbReference>
<reference evidence="10 11" key="1">
    <citation type="submission" date="2020-09" db="EMBL/GenBank/DDBJ databases">
        <title>Marinomonas sp. nov., isolated from the cysticercosis algae of Qingdao, China.</title>
        <authorList>
            <person name="Sun X."/>
        </authorList>
    </citation>
    <scope>NUCLEOTIDE SEQUENCE [LARGE SCALE GENOMIC DNA]</scope>
    <source>
        <strain evidence="10 11">SM2066</strain>
    </source>
</reference>
<dbReference type="CDD" id="cd03020">
    <property type="entry name" value="DsbA_DsbC_DsbG"/>
    <property type="match status" value="1"/>
</dbReference>
<organism evidence="10 11">
    <name type="scientific">Marinomonas colpomeniae</name>
    <dbReference type="NCBI Taxonomy" id="2774408"/>
    <lineage>
        <taxon>Bacteria</taxon>
        <taxon>Pseudomonadati</taxon>
        <taxon>Pseudomonadota</taxon>
        <taxon>Gammaproteobacteria</taxon>
        <taxon>Oceanospirillales</taxon>
        <taxon>Oceanospirillaceae</taxon>
        <taxon>Marinomonas</taxon>
    </lineage>
</organism>
<dbReference type="RefSeq" id="WP_191595970.1">
    <property type="nucleotide sequence ID" value="NZ_JACYFC010000007.1"/>
</dbReference>
<dbReference type="PANTHER" id="PTHR35272:SF3">
    <property type="entry name" value="THIOL:DISULFIDE INTERCHANGE PROTEIN DSBC"/>
    <property type="match status" value="1"/>
</dbReference>
<protein>
    <recommendedName>
        <fullName evidence="7">Thiol:disulfide interchange protein</fullName>
    </recommendedName>
</protein>
<evidence type="ECO:0000313" key="11">
    <source>
        <dbReference type="Proteomes" id="UP000604161"/>
    </source>
</evidence>
<dbReference type="SUPFAM" id="SSF52833">
    <property type="entry name" value="Thioredoxin-like"/>
    <property type="match status" value="1"/>
</dbReference>
<dbReference type="Proteomes" id="UP000604161">
    <property type="component" value="Unassembled WGS sequence"/>
</dbReference>